<dbReference type="GO" id="GO:0016791">
    <property type="term" value="F:phosphatase activity"/>
    <property type="evidence" value="ECO:0007669"/>
    <property type="project" value="TreeGrafter"/>
</dbReference>
<name>A0A4Q7Y8N0_9ACTN</name>
<evidence type="ECO:0000256" key="2">
    <source>
        <dbReference type="SAM" id="MobiDB-lite"/>
    </source>
</evidence>
<dbReference type="OrthoDB" id="319881at2"/>
<dbReference type="PANTHER" id="PTHR43156">
    <property type="entry name" value="STAGE II SPORULATION PROTEIN E-RELATED"/>
    <property type="match status" value="1"/>
</dbReference>
<evidence type="ECO:0000259" key="3">
    <source>
        <dbReference type="PROSITE" id="PS50112"/>
    </source>
</evidence>
<dbReference type="InterPro" id="IPR013656">
    <property type="entry name" value="PAS_4"/>
</dbReference>
<reference evidence="4 5" key="1">
    <citation type="submission" date="2019-02" db="EMBL/GenBank/DDBJ databases">
        <title>Sequencing the genomes of 1000 actinobacteria strains.</title>
        <authorList>
            <person name="Klenk H.-P."/>
        </authorList>
    </citation>
    <scope>NUCLEOTIDE SEQUENCE [LARGE SCALE GENOMIC DNA]</scope>
    <source>
        <strain evidence="4 5">DSM 44509</strain>
    </source>
</reference>
<keyword evidence="5" id="KW-1185">Reference proteome</keyword>
<dbReference type="InterPro" id="IPR035965">
    <property type="entry name" value="PAS-like_dom_sf"/>
</dbReference>
<dbReference type="SUPFAM" id="SSF81606">
    <property type="entry name" value="PP2C-like"/>
    <property type="match status" value="1"/>
</dbReference>
<dbReference type="Pfam" id="PF07228">
    <property type="entry name" value="SpoIIE"/>
    <property type="match status" value="1"/>
</dbReference>
<sequence>MAEAGPGGTVPTAADQALPGTPSWYSVLHDSQFMFAAVCELDGRLLTANLLAVEGRGFDRAAQLGRMFWDTGWWTGSAEVQDRVRRWCLQVAAGGEPVRAVTEFFLADGTRRVADFTLQLVRERERPQYLLATGMDITDRLDSERTVAEARAAGAEASALRRIAATRARDLEVLRETEAKLSRTLAISERVLANVADGIYGLDADGRVEFLNPSAVRLTGYPAAQQLGHDQHGLIHGHRRDGSPYPREECPVWRALRTGRTVVADDEVFWRSDGTAMPVEMVVVPTLEDGVQTGVVVSFRDLSERRAAQQQSAELAELSARAASERALSDRLQQSLLTPPPEPDHLQIAVRYRPAAHEAQVGGDWYDAFLQPDGATVLVIGDVVGHDSSAAAAMGQLRGLLRALAYDSDGGPAAVLTRAERAARGLAVSAMATGVVARVERHPDVPVSGMRLLRWSNAGHLPPLLLAPDGTVTELATRPELMLGIDPDAPRTDHVADLPDHHTLLLVTDGLVERRDIDLDEGTARLVEALRDLGDRPLEDLLDTVLDRLLPDAGADDVAIVAVRTFPEDRPRPPEAGPNRVPPGVD</sequence>
<dbReference type="Gene3D" id="3.60.40.10">
    <property type="entry name" value="PPM-type phosphatase domain"/>
    <property type="match status" value="1"/>
</dbReference>
<dbReference type="PROSITE" id="PS50112">
    <property type="entry name" value="PAS"/>
    <property type="match status" value="1"/>
</dbReference>
<feature type="region of interest" description="Disordered" evidence="2">
    <location>
        <begin position="566"/>
        <end position="586"/>
    </location>
</feature>
<evidence type="ECO:0000313" key="4">
    <source>
        <dbReference type="EMBL" id="RZU33340.1"/>
    </source>
</evidence>
<dbReference type="PANTHER" id="PTHR43156:SF2">
    <property type="entry name" value="STAGE II SPORULATION PROTEIN E"/>
    <property type="match status" value="1"/>
</dbReference>
<dbReference type="Pfam" id="PF08448">
    <property type="entry name" value="PAS_4"/>
    <property type="match status" value="1"/>
</dbReference>
<dbReference type="CDD" id="cd00130">
    <property type="entry name" value="PAS"/>
    <property type="match status" value="1"/>
</dbReference>
<dbReference type="InterPro" id="IPR001610">
    <property type="entry name" value="PAC"/>
</dbReference>
<keyword evidence="1" id="KW-0378">Hydrolase</keyword>
<dbReference type="SUPFAM" id="SSF55785">
    <property type="entry name" value="PYP-like sensor domain (PAS domain)"/>
    <property type="match status" value="2"/>
</dbReference>
<gene>
    <name evidence="4" type="ORF">BKA19_3061</name>
</gene>
<comment type="caution">
    <text evidence="4">The sequence shown here is derived from an EMBL/GenBank/DDBJ whole genome shotgun (WGS) entry which is preliminary data.</text>
</comment>
<dbReference type="InterPro" id="IPR000014">
    <property type="entry name" value="PAS"/>
</dbReference>
<proteinExistence type="predicted"/>
<dbReference type="AlphaFoldDB" id="A0A4Q7Y8N0"/>
<protein>
    <submittedName>
        <fullName evidence="4">PAS domain S-box-containing protein</fullName>
    </submittedName>
</protein>
<dbReference type="Gene3D" id="3.30.450.20">
    <property type="entry name" value="PAS domain"/>
    <property type="match status" value="2"/>
</dbReference>
<evidence type="ECO:0000256" key="1">
    <source>
        <dbReference type="ARBA" id="ARBA00022801"/>
    </source>
</evidence>
<feature type="domain" description="PAS" evidence="3">
    <location>
        <begin position="184"/>
        <end position="228"/>
    </location>
</feature>
<dbReference type="EMBL" id="SHKV01000001">
    <property type="protein sequence ID" value="RZU33340.1"/>
    <property type="molecule type" value="Genomic_DNA"/>
</dbReference>
<dbReference type="SMART" id="SM00331">
    <property type="entry name" value="PP2C_SIG"/>
    <property type="match status" value="1"/>
</dbReference>
<organism evidence="4 5">
    <name type="scientific">Blastococcus saxobsidens</name>
    <dbReference type="NCBI Taxonomy" id="138336"/>
    <lineage>
        <taxon>Bacteria</taxon>
        <taxon>Bacillati</taxon>
        <taxon>Actinomycetota</taxon>
        <taxon>Actinomycetes</taxon>
        <taxon>Geodermatophilales</taxon>
        <taxon>Geodermatophilaceae</taxon>
        <taxon>Blastococcus</taxon>
    </lineage>
</organism>
<dbReference type="SMART" id="SM00086">
    <property type="entry name" value="PAC"/>
    <property type="match status" value="2"/>
</dbReference>
<dbReference type="NCBIfam" id="TIGR00229">
    <property type="entry name" value="sensory_box"/>
    <property type="match status" value="2"/>
</dbReference>
<dbReference type="Pfam" id="PF13426">
    <property type="entry name" value="PAS_9"/>
    <property type="match status" value="1"/>
</dbReference>
<dbReference type="InterPro" id="IPR052016">
    <property type="entry name" value="Bact_Sigma-Reg"/>
</dbReference>
<dbReference type="InterPro" id="IPR036457">
    <property type="entry name" value="PPM-type-like_dom_sf"/>
</dbReference>
<accession>A0A4Q7Y8N0</accession>
<dbReference type="Proteomes" id="UP000292507">
    <property type="component" value="Unassembled WGS sequence"/>
</dbReference>
<evidence type="ECO:0000313" key="5">
    <source>
        <dbReference type="Proteomes" id="UP000292507"/>
    </source>
</evidence>
<dbReference type="SMART" id="SM00091">
    <property type="entry name" value="PAS"/>
    <property type="match status" value="2"/>
</dbReference>
<dbReference type="RefSeq" id="WP_104529848.1">
    <property type="nucleotide sequence ID" value="NZ_POQT01000035.1"/>
</dbReference>
<dbReference type="InterPro" id="IPR001932">
    <property type="entry name" value="PPM-type_phosphatase-like_dom"/>
</dbReference>